<evidence type="ECO:0000256" key="2">
    <source>
        <dbReference type="ARBA" id="ARBA00017767"/>
    </source>
</evidence>
<name>A0ABR0DSP0_9LAMI</name>
<dbReference type="PANTHER" id="PTHR11124">
    <property type="entry name" value="VACUOLAR SORTING PROTEIN VPS29"/>
    <property type="match status" value="1"/>
</dbReference>
<sequence>MEFWGVEVKPGESLKVQPQFAKLIHISQAALGEVKNVEGAKNIPLRLKVDGKSFIVGSLAAVDRTQLMFDLVFEKEFELSHDWKNGSVYFMGYIADDPVSDGEIDSEFEDDSEDELVGAHENGDVELKAEDVKAAKSAIAAPKAVTKKVEQPESDEDEDSDDDDGDNIVDSDGDMALDEEDSSDGDDSEEDIPIEKELPKVQHSKKRSAEPAQETQVPAKKAKSDNEGPFPSKAAGKQAPKSHGQFPSNNRNKQVKLYSEAVCFYFIGQLMHEILNAIFLHLGPLCSLRPSAEANEVAEMVLVLALGGDLHIPHRAPHLPAKFKSMLVPGKIQHIICTGNLCIKEIHDYLKTLCPDLHITRGEYDEDPRYPETKTLTIGQFKLGICHGHQVIPWGDLDALAMLQRQLDVDILVTGHTHQFTAYKHEAGVVINPGSATGAFSSITYDVNPSFVLMDIDGLRVVVYVYELIDGEVKAALGEVKNVEGAKNIPLRLKVDGKSFIVGSLAAVDRTQLMFDLVFEKEFELSHDWKNGSVYFMGYIADDPVSDGEIDSEFEDDSEDELVGAHENGDVELKAEDVKAAKSAIAAPKAVTKKVEQPESDEDEDSDDDDGDNIVDSDGDMALDEEDSSDGDDSEEDIPIEKELPKVQHSKKRSAEPAQETQVPAKKAKSDNEGPFPSKAAGKQAPKSHGQFPSNNRNKSFVQSKAKRGGK</sequence>
<reference evidence="9 10" key="1">
    <citation type="journal article" date="2023" name="bioRxiv">
        <title>Genome report: Whole genome sequence and annotation of Penstemon davidsonii.</title>
        <authorList>
            <person name="Ostevik K.L."/>
            <person name="Alabady M."/>
            <person name="Zhang M."/>
            <person name="Rausher M.D."/>
        </authorList>
    </citation>
    <scope>NUCLEOTIDE SEQUENCE [LARGE SCALE GENOMIC DNA]</scope>
    <source>
        <strain evidence="9">DNT005</strain>
        <tissue evidence="9">Whole leaf</tissue>
    </source>
</reference>
<feature type="compositionally biased region" description="Acidic residues" evidence="6">
    <location>
        <begin position="152"/>
        <end position="192"/>
    </location>
</feature>
<evidence type="ECO:0000256" key="4">
    <source>
        <dbReference type="ARBA" id="ARBA00022927"/>
    </source>
</evidence>
<dbReference type="InterPro" id="IPR024654">
    <property type="entry name" value="Calcineurin-like_PHP_lpxH"/>
</dbReference>
<evidence type="ECO:0000256" key="6">
    <source>
        <dbReference type="SAM" id="MobiDB-lite"/>
    </source>
</evidence>
<accession>A0ABR0DSP0</accession>
<evidence type="ECO:0000259" key="7">
    <source>
        <dbReference type="Pfam" id="PF12850"/>
    </source>
</evidence>
<dbReference type="Proteomes" id="UP001291926">
    <property type="component" value="Unassembled WGS sequence"/>
</dbReference>
<gene>
    <name evidence="9" type="ORF">RD792_003045</name>
</gene>
<comment type="similarity">
    <text evidence="1 5">Belongs to the VPS29 family.</text>
</comment>
<evidence type="ECO:0000256" key="5">
    <source>
        <dbReference type="RuleBase" id="RU362040"/>
    </source>
</evidence>
<evidence type="ECO:0000259" key="8">
    <source>
        <dbReference type="Pfam" id="PF17800"/>
    </source>
</evidence>
<keyword evidence="4" id="KW-0653">Protein transport</keyword>
<dbReference type="Gene3D" id="2.60.120.340">
    <property type="entry name" value="Nucleoplasmin core domain"/>
    <property type="match status" value="1"/>
</dbReference>
<organism evidence="9 10">
    <name type="scientific">Penstemon davidsonii</name>
    <dbReference type="NCBI Taxonomy" id="160366"/>
    <lineage>
        <taxon>Eukaryota</taxon>
        <taxon>Viridiplantae</taxon>
        <taxon>Streptophyta</taxon>
        <taxon>Embryophyta</taxon>
        <taxon>Tracheophyta</taxon>
        <taxon>Spermatophyta</taxon>
        <taxon>Magnoliopsida</taxon>
        <taxon>eudicotyledons</taxon>
        <taxon>Gunneridae</taxon>
        <taxon>Pentapetalae</taxon>
        <taxon>asterids</taxon>
        <taxon>lamiids</taxon>
        <taxon>Lamiales</taxon>
        <taxon>Plantaginaceae</taxon>
        <taxon>Cheloneae</taxon>
        <taxon>Penstemon</taxon>
    </lineage>
</organism>
<dbReference type="NCBIfam" id="TIGR00040">
    <property type="entry name" value="yfcE"/>
    <property type="match status" value="1"/>
</dbReference>
<feature type="domain" description="Calcineurin-like phosphoesterase" evidence="7">
    <location>
        <begin position="308"/>
        <end position="457"/>
    </location>
</feature>
<dbReference type="InterPro" id="IPR041232">
    <property type="entry name" value="NPL"/>
</dbReference>
<evidence type="ECO:0000256" key="1">
    <source>
        <dbReference type="ARBA" id="ARBA00005945"/>
    </source>
</evidence>
<evidence type="ECO:0000256" key="3">
    <source>
        <dbReference type="ARBA" id="ARBA00022448"/>
    </source>
</evidence>
<evidence type="ECO:0000313" key="9">
    <source>
        <dbReference type="EMBL" id="KAK4492243.1"/>
    </source>
</evidence>
<dbReference type="EMBL" id="JAYDYQ010001087">
    <property type="protein sequence ID" value="KAK4492243.1"/>
    <property type="molecule type" value="Genomic_DNA"/>
</dbReference>
<feature type="compositionally biased region" description="Acidic residues" evidence="6">
    <location>
        <begin position="598"/>
        <end position="638"/>
    </location>
</feature>
<dbReference type="InterPro" id="IPR000979">
    <property type="entry name" value="Phosphodiesterase_MJ0936/Vps29"/>
</dbReference>
<dbReference type="SUPFAM" id="SSF56300">
    <property type="entry name" value="Metallo-dependent phosphatases"/>
    <property type="match status" value="1"/>
</dbReference>
<feature type="region of interest" description="Disordered" evidence="6">
    <location>
        <begin position="588"/>
        <end position="711"/>
    </location>
</feature>
<dbReference type="CDD" id="cd07394">
    <property type="entry name" value="MPP_Vps29"/>
    <property type="match status" value="1"/>
</dbReference>
<dbReference type="Pfam" id="PF17800">
    <property type="entry name" value="NPL"/>
    <property type="match status" value="1"/>
</dbReference>
<dbReference type="Gene3D" id="3.60.21.10">
    <property type="match status" value="1"/>
</dbReference>
<dbReference type="Pfam" id="PF12850">
    <property type="entry name" value="Metallophos_2"/>
    <property type="match status" value="1"/>
</dbReference>
<proteinExistence type="inferred from homology"/>
<feature type="compositionally biased region" description="Polar residues" evidence="6">
    <location>
        <begin position="691"/>
        <end position="703"/>
    </location>
</feature>
<dbReference type="InterPro" id="IPR029052">
    <property type="entry name" value="Metallo-depent_PP-like"/>
</dbReference>
<comment type="caution">
    <text evidence="9">The sequence shown here is derived from an EMBL/GenBank/DDBJ whole genome shotgun (WGS) entry which is preliminary data.</text>
</comment>
<feature type="region of interest" description="Disordered" evidence="6">
    <location>
        <begin position="142"/>
        <end position="250"/>
    </location>
</feature>
<feature type="domain" description="Nucleoplasmin-like" evidence="8">
    <location>
        <begin position="3"/>
        <end position="94"/>
    </location>
</feature>
<keyword evidence="10" id="KW-1185">Reference proteome</keyword>
<protein>
    <recommendedName>
        <fullName evidence="2 5">Vacuolar protein sorting-associated protein 29</fullName>
    </recommendedName>
</protein>
<dbReference type="InterPro" id="IPR028661">
    <property type="entry name" value="Vps29"/>
</dbReference>
<evidence type="ECO:0000313" key="10">
    <source>
        <dbReference type="Proteomes" id="UP001291926"/>
    </source>
</evidence>
<keyword evidence="3" id="KW-0813">Transport</keyword>